<dbReference type="Pfam" id="PF07955">
    <property type="entry name" value="DUF1687"/>
    <property type="match status" value="1"/>
</dbReference>
<dbReference type="Proteomes" id="UP001172673">
    <property type="component" value="Unassembled WGS sequence"/>
</dbReference>
<accession>A0AA38XEM3</accession>
<organism evidence="8 9">
    <name type="scientific">Cladophialophora chaetospira</name>
    <dbReference type="NCBI Taxonomy" id="386627"/>
    <lineage>
        <taxon>Eukaryota</taxon>
        <taxon>Fungi</taxon>
        <taxon>Dikarya</taxon>
        <taxon>Ascomycota</taxon>
        <taxon>Pezizomycotina</taxon>
        <taxon>Eurotiomycetes</taxon>
        <taxon>Chaetothyriomycetidae</taxon>
        <taxon>Chaetothyriales</taxon>
        <taxon>Herpotrichiellaceae</taxon>
        <taxon>Cladophialophora</taxon>
    </lineage>
</organism>
<evidence type="ECO:0008006" key="10">
    <source>
        <dbReference type="Google" id="ProtNLM"/>
    </source>
</evidence>
<protein>
    <recommendedName>
        <fullName evidence="10">Redox protein fmp46, mitochondrial</fullName>
    </recommendedName>
</protein>
<dbReference type="InterPro" id="IPR012882">
    <property type="entry name" value="Fmp46"/>
</dbReference>
<evidence type="ECO:0000313" key="8">
    <source>
        <dbReference type="EMBL" id="KAJ9611987.1"/>
    </source>
</evidence>
<dbReference type="Gene3D" id="3.40.30.10">
    <property type="entry name" value="Glutaredoxin"/>
    <property type="match status" value="1"/>
</dbReference>
<keyword evidence="5" id="KW-0560">Oxidoreductase</keyword>
<evidence type="ECO:0000256" key="5">
    <source>
        <dbReference type="ARBA" id="ARBA00023002"/>
    </source>
</evidence>
<keyword evidence="6" id="KW-0496">Mitochondrion</keyword>
<feature type="compositionally biased region" description="Basic and acidic residues" evidence="7">
    <location>
        <begin position="46"/>
        <end position="63"/>
    </location>
</feature>
<keyword evidence="9" id="KW-1185">Reference proteome</keyword>
<evidence type="ECO:0000256" key="1">
    <source>
        <dbReference type="ARBA" id="ARBA00002963"/>
    </source>
</evidence>
<dbReference type="GO" id="GO:0005739">
    <property type="term" value="C:mitochondrion"/>
    <property type="evidence" value="ECO:0007669"/>
    <property type="project" value="UniProtKB-SubCell"/>
</dbReference>
<dbReference type="PANTHER" id="PTHR28071">
    <property type="entry name" value="REDOX PROTEIN FMP46, MITOCHONDRIAL-RELATED"/>
    <property type="match status" value="1"/>
</dbReference>
<dbReference type="GO" id="GO:0016491">
    <property type="term" value="F:oxidoreductase activity"/>
    <property type="evidence" value="ECO:0007669"/>
    <property type="project" value="UniProtKB-KW"/>
</dbReference>
<comment type="function">
    <text evidence="1">Putative mitochondrial redox protein which could be involved in the reduction of small toxic molecules.</text>
</comment>
<dbReference type="EMBL" id="JAPDRK010000005">
    <property type="protein sequence ID" value="KAJ9611987.1"/>
    <property type="molecule type" value="Genomic_DNA"/>
</dbReference>
<gene>
    <name evidence="8" type="ORF">H2200_003582</name>
</gene>
<comment type="subcellular location">
    <subcellularLocation>
        <location evidence="2">Mitochondrion</location>
    </subcellularLocation>
</comment>
<sequence length="147" mass="16031">MFEFQPVKTKGKTLDVITLFHKPSLQASVRAQTILKQASAEASAHATEDQASDHAHQNKRSEPFDLEVTEADPTPDQLKSIFEYVGNGKAGELVKGAASESDALRKVKEDGGLFIRPVTVDWSEGKAVIGDKESEILKLLGMTKKHS</sequence>
<evidence type="ECO:0000256" key="6">
    <source>
        <dbReference type="ARBA" id="ARBA00023128"/>
    </source>
</evidence>
<dbReference type="PANTHER" id="PTHR28071:SF1">
    <property type="entry name" value="REDOX PROTEIN FMP46, MITOCHONDRIAL-RELATED"/>
    <property type="match status" value="1"/>
</dbReference>
<dbReference type="AlphaFoldDB" id="A0AA38XEM3"/>
<name>A0AA38XEM3_9EURO</name>
<evidence type="ECO:0000313" key="9">
    <source>
        <dbReference type="Proteomes" id="UP001172673"/>
    </source>
</evidence>
<evidence type="ECO:0000256" key="3">
    <source>
        <dbReference type="ARBA" id="ARBA00009734"/>
    </source>
</evidence>
<reference evidence="8" key="1">
    <citation type="submission" date="2022-10" db="EMBL/GenBank/DDBJ databases">
        <title>Culturing micro-colonial fungi from biological soil crusts in the Mojave desert and describing Neophaeococcomyces mojavensis, and introducing the new genera and species Taxawa tesnikishii.</title>
        <authorList>
            <person name="Kurbessoian T."/>
            <person name="Stajich J.E."/>
        </authorList>
    </citation>
    <scope>NUCLEOTIDE SEQUENCE</scope>
    <source>
        <strain evidence="8">TK_41</strain>
    </source>
</reference>
<proteinExistence type="inferred from homology"/>
<dbReference type="PROSITE" id="PS51353">
    <property type="entry name" value="ARSC"/>
    <property type="match status" value="1"/>
</dbReference>
<evidence type="ECO:0000256" key="7">
    <source>
        <dbReference type="SAM" id="MobiDB-lite"/>
    </source>
</evidence>
<evidence type="ECO:0000256" key="2">
    <source>
        <dbReference type="ARBA" id="ARBA00004173"/>
    </source>
</evidence>
<dbReference type="InterPro" id="IPR036249">
    <property type="entry name" value="Thioredoxin-like_sf"/>
</dbReference>
<keyword evidence="4" id="KW-0809">Transit peptide</keyword>
<comment type="caution">
    <text evidence="8">The sequence shown here is derived from an EMBL/GenBank/DDBJ whole genome shotgun (WGS) entry which is preliminary data.</text>
</comment>
<dbReference type="InterPro" id="IPR006660">
    <property type="entry name" value="Arsenate_reductase-like"/>
</dbReference>
<evidence type="ECO:0000256" key="4">
    <source>
        <dbReference type="ARBA" id="ARBA00022946"/>
    </source>
</evidence>
<feature type="region of interest" description="Disordered" evidence="7">
    <location>
        <begin position="39"/>
        <end position="73"/>
    </location>
</feature>
<comment type="similarity">
    <text evidence="3">Belongs to the FMP46 family.</text>
</comment>
<dbReference type="SUPFAM" id="SSF52833">
    <property type="entry name" value="Thioredoxin-like"/>
    <property type="match status" value="1"/>
</dbReference>